<reference evidence="3" key="1">
    <citation type="journal article" date="2015" name="Nat. Genet.">
        <title>The genome and transcriptome of the zoonotic hookworm Ancylostoma ceylanicum identify infection-specific gene families.</title>
        <authorList>
            <person name="Schwarz E.M."/>
            <person name="Hu Y."/>
            <person name="Antoshechkin I."/>
            <person name="Miller M.M."/>
            <person name="Sternberg P.W."/>
            <person name="Aroian R.V."/>
        </authorList>
    </citation>
    <scope>NUCLEOTIDE SEQUENCE</scope>
    <source>
        <strain evidence="3">HY135</strain>
    </source>
</reference>
<feature type="region of interest" description="Disordered" evidence="1">
    <location>
        <begin position="1"/>
        <end position="20"/>
    </location>
</feature>
<dbReference type="AlphaFoldDB" id="A0A016SFJ4"/>
<evidence type="ECO:0000313" key="2">
    <source>
        <dbReference type="EMBL" id="EYB89157.1"/>
    </source>
</evidence>
<proteinExistence type="predicted"/>
<feature type="compositionally biased region" description="Basic and acidic residues" evidence="1">
    <location>
        <begin position="101"/>
        <end position="110"/>
    </location>
</feature>
<accession>A0A016SFJ4</accession>
<feature type="region of interest" description="Disordered" evidence="1">
    <location>
        <begin position="42"/>
        <end position="122"/>
    </location>
</feature>
<dbReference type="STRING" id="53326.A0A016SFJ4"/>
<comment type="caution">
    <text evidence="2">The sequence shown here is derived from an EMBL/GenBank/DDBJ whole genome shotgun (WGS) entry which is preliminary data.</text>
</comment>
<evidence type="ECO:0000313" key="3">
    <source>
        <dbReference type="Proteomes" id="UP000024635"/>
    </source>
</evidence>
<feature type="compositionally biased region" description="Basic and acidic residues" evidence="1">
    <location>
        <begin position="57"/>
        <end position="92"/>
    </location>
</feature>
<feature type="compositionally biased region" description="Polar residues" evidence="1">
    <location>
        <begin position="9"/>
        <end position="20"/>
    </location>
</feature>
<dbReference type="OrthoDB" id="5855074at2759"/>
<evidence type="ECO:0000256" key="1">
    <source>
        <dbReference type="SAM" id="MobiDB-lite"/>
    </source>
</evidence>
<dbReference type="Proteomes" id="UP000024635">
    <property type="component" value="Unassembled WGS sequence"/>
</dbReference>
<sequence length="403" mass="46495">MTDEEIKSVPSTPTNDEVQVMATSLPFTIENKDSSREIQLECVEEDTQSSTTRSIPKRGEWVEKNDDKGQVTTDEERTRQERTSEDSEERRGRTPLVFTDKTQESERDQDLDQDPCPSRFVSEEKNFARRAESLDRKSDAERTQTEQEWELKSRKISLRARLVHAKTRVCSHVDDRTVRGEREFLKTIEKHKNQRLERLCICPVTKWLLFKERIMRLNIFFVRLQRCLWILCCPPLCYILPQVAFWPPPNEYFFYIDSGPPRIRKEVEGHKEAVEIAERKKKFAKVYRADKMSSKPVSCEGVCTSLLEQIYVQRLVSPLISSIGQASTCSSNVAGVAGSQHNFERIQPLLQGASTLVLPKAEFLLLLKTSEQLGWRIGHSHPCADDIDDVEGFVVRTQKNNVC</sequence>
<name>A0A016SFJ4_9BILA</name>
<keyword evidence="3" id="KW-1185">Reference proteome</keyword>
<dbReference type="EMBL" id="JARK01001571">
    <property type="protein sequence ID" value="EYB89157.1"/>
    <property type="molecule type" value="Genomic_DNA"/>
</dbReference>
<gene>
    <name evidence="2" type="primary">Acey_s0235.g3185</name>
    <name evidence="2" type="ORF">Y032_0235g3185</name>
</gene>
<organism evidence="2 3">
    <name type="scientific">Ancylostoma ceylanicum</name>
    <dbReference type="NCBI Taxonomy" id="53326"/>
    <lineage>
        <taxon>Eukaryota</taxon>
        <taxon>Metazoa</taxon>
        <taxon>Ecdysozoa</taxon>
        <taxon>Nematoda</taxon>
        <taxon>Chromadorea</taxon>
        <taxon>Rhabditida</taxon>
        <taxon>Rhabditina</taxon>
        <taxon>Rhabditomorpha</taxon>
        <taxon>Strongyloidea</taxon>
        <taxon>Ancylostomatidae</taxon>
        <taxon>Ancylostomatinae</taxon>
        <taxon>Ancylostoma</taxon>
    </lineage>
</organism>
<protein>
    <submittedName>
        <fullName evidence="2">Uncharacterized protein</fullName>
    </submittedName>
</protein>